<dbReference type="Gene3D" id="2.60.210.10">
    <property type="entry name" value="Apoptosis, Tumor Necrosis Factor Receptor Associated Protein 2, Chain A"/>
    <property type="match status" value="1"/>
</dbReference>
<dbReference type="Gene3D" id="3.30.710.10">
    <property type="entry name" value="Potassium Channel Kv1.1, Chain A"/>
    <property type="match status" value="1"/>
</dbReference>
<dbReference type="SUPFAM" id="SSF54695">
    <property type="entry name" value="POZ domain"/>
    <property type="match status" value="1"/>
</dbReference>
<evidence type="ECO:0000313" key="2">
    <source>
        <dbReference type="EnsemblPlants" id="EMT20621"/>
    </source>
</evidence>
<protein>
    <submittedName>
        <fullName evidence="2">Speckle-type POZ protein-like protein B</fullName>
    </submittedName>
</protein>
<dbReference type="InterPro" id="IPR008974">
    <property type="entry name" value="TRAF-like"/>
</dbReference>
<dbReference type="SUPFAM" id="SSF49599">
    <property type="entry name" value="TRAF domain-like"/>
    <property type="match status" value="1"/>
</dbReference>
<dbReference type="Pfam" id="PF22486">
    <property type="entry name" value="MATH_2"/>
    <property type="match status" value="1"/>
</dbReference>
<comment type="pathway">
    <text evidence="1">Protein modification; protein ubiquitination.</text>
</comment>
<dbReference type="GO" id="GO:0016567">
    <property type="term" value="P:protein ubiquitination"/>
    <property type="evidence" value="ECO:0007669"/>
    <property type="project" value="InterPro"/>
</dbReference>
<dbReference type="PANTHER" id="PTHR26379">
    <property type="entry name" value="BTB/POZ AND MATH DOMAIN-CONTAINING PROTEIN 1"/>
    <property type="match status" value="1"/>
</dbReference>
<dbReference type="InterPro" id="IPR002083">
    <property type="entry name" value="MATH/TRAF_dom"/>
</dbReference>
<accession>N1R0V1</accession>
<dbReference type="InterPro" id="IPR011333">
    <property type="entry name" value="SKP1/BTB/POZ_sf"/>
</dbReference>
<dbReference type="InterPro" id="IPR045005">
    <property type="entry name" value="BPM1-6"/>
</dbReference>
<organism evidence="2">
    <name type="scientific">Aegilops tauschii</name>
    <name type="common">Tausch's goatgrass</name>
    <name type="synonym">Aegilops squarrosa</name>
    <dbReference type="NCBI Taxonomy" id="37682"/>
    <lineage>
        <taxon>Eukaryota</taxon>
        <taxon>Viridiplantae</taxon>
        <taxon>Streptophyta</taxon>
        <taxon>Embryophyta</taxon>
        <taxon>Tracheophyta</taxon>
        <taxon>Spermatophyta</taxon>
        <taxon>Magnoliopsida</taxon>
        <taxon>Liliopsida</taxon>
        <taxon>Poales</taxon>
        <taxon>Poaceae</taxon>
        <taxon>BOP clade</taxon>
        <taxon>Pooideae</taxon>
        <taxon>Triticodae</taxon>
        <taxon>Triticeae</taxon>
        <taxon>Triticinae</taxon>
        <taxon>Aegilops</taxon>
    </lineage>
</organism>
<sequence length="329" mass="36768">MSTNVAPHLIYPINVSRSSTIRAMSGMAFDGASLIADGKLCAATESVVDAGTDSGYHLLVVQGYSRTKEKTPKDEWIESHPFIVGGRRWTIHYHPNGFEDEEYISLVLTLDDDIEPSVNVQYVFSFIDQPKLRVPKHIRQSQPVYLDERLDGQYEFMKMEDFERSRHLKDDSFILRCDLVVCKPGANTKGQSACSDARPFTKLPTPDLQSHLASLLLSKECADITFEVGGEEFAAHRCLLVARSTVFRAQLSSAMNESSVVKISGIKADVFRGLLTFIYTDAVPDFMEADDDDVETYATRLLEFLETSHSGSNFSSNIESNSANLLTWQ</sequence>
<name>N1R0V1_AEGTA</name>
<dbReference type="InterPro" id="IPR000210">
    <property type="entry name" value="BTB/POZ_dom"/>
</dbReference>
<dbReference type="PANTHER" id="PTHR26379:SF370">
    <property type="entry name" value="BTB DOMAIN-CONTAINING PROTEIN"/>
    <property type="match status" value="1"/>
</dbReference>
<proteinExistence type="predicted"/>
<dbReference type="PROSITE" id="PS50144">
    <property type="entry name" value="MATH"/>
    <property type="match status" value="1"/>
</dbReference>
<dbReference type="AlphaFoldDB" id="N1R0V1"/>
<dbReference type="EnsemblPlants" id="EMT20621">
    <property type="protein sequence ID" value="EMT20621"/>
    <property type="gene ID" value="F775_20224"/>
</dbReference>
<reference evidence="2" key="1">
    <citation type="submission" date="2015-06" db="UniProtKB">
        <authorList>
            <consortium name="EnsemblPlants"/>
        </authorList>
    </citation>
    <scope>IDENTIFICATION</scope>
</reference>
<dbReference type="CDD" id="cd00121">
    <property type="entry name" value="MATH"/>
    <property type="match status" value="1"/>
</dbReference>
<dbReference type="Pfam" id="PF00651">
    <property type="entry name" value="BTB"/>
    <property type="match status" value="1"/>
</dbReference>
<evidence type="ECO:0000256" key="1">
    <source>
        <dbReference type="ARBA" id="ARBA00004906"/>
    </source>
</evidence>
<dbReference type="PROSITE" id="PS50097">
    <property type="entry name" value="BTB"/>
    <property type="match status" value="1"/>
</dbReference>
<dbReference type="SMART" id="SM00225">
    <property type="entry name" value="BTB"/>
    <property type="match status" value="1"/>
</dbReference>
<dbReference type="ExpressionAtlas" id="N1R0V1">
    <property type="expression patterns" value="baseline"/>
</dbReference>